<accession>A0A0E9SH69</accession>
<dbReference type="AlphaFoldDB" id="A0A0E9SH69"/>
<name>A0A0E9SH69_ANGAN</name>
<proteinExistence type="predicted"/>
<evidence type="ECO:0000313" key="1">
    <source>
        <dbReference type="EMBL" id="JAH40015.1"/>
    </source>
</evidence>
<organism evidence="1">
    <name type="scientific">Anguilla anguilla</name>
    <name type="common">European freshwater eel</name>
    <name type="synonym">Muraena anguilla</name>
    <dbReference type="NCBI Taxonomy" id="7936"/>
    <lineage>
        <taxon>Eukaryota</taxon>
        <taxon>Metazoa</taxon>
        <taxon>Chordata</taxon>
        <taxon>Craniata</taxon>
        <taxon>Vertebrata</taxon>
        <taxon>Euteleostomi</taxon>
        <taxon>Actinopterygii</taxon>
        <taxon>Neopterygii</taxon>
        <taxon>Teleostei</taxon>
        <taxon>Anguilliformes</taxon>
        <taxon>Anguillidae</taxon>
        <taxon>Anguilla</taxon>
    </lineage>
</organism>
<reference evidence="1" key="2">
    <citation type="journal article" date="2015" name="Fish Shellfish Immunol.">
        <title>Early steps in the European eel (Anguilla anguilla)-Vibrio vulnificus interaction in the gills: Role of the RtxA13 toxin.</title>
        <authorList>
            <person name="Callol A."/>
            <person name="Pajuelo D."/>
            <person name="Ebbesson L."/>
            <person name="Teles M."/>
            <person name="MacKenzie S."/>
            <person name="Amaro C."/>
        </authorList>
    </citation>
    <scope>NUCLEOTIDE SEQUENCE</scope>
</reference>
<reference evidence="1" key="1">
    <citation type="submission" date="2014-11" db="EMBL/GenBank/DDBJ databases">
        <authorList>
            <person name="Amaro Gonzalez C."/>
        </authorList>
    </citation>
    <scope>NUCLEOTIDE SEQUENCE</scope>
</reference>
<protein>
    <submittedName>
        <fullName evidence="1">Uncharacterized protein</fullName>
    </submittedName>
</protein>
<sequence length="40" mass="4803">MNEMSNTSTFVRLNTTYNLHSYLSYKFCSFHQSHIKCKQL</sequence>
<dbReference type="EMBL" id="GBXM01068562">
    <property type="protein sequence ID" value="JAH40015.1"/>
    <property type="molecule type" value="Transcribed_RNA"/>
</dbReference>